<keyword evidence="2" id="KW-0521">NADP</keyword>
<dbReference type="RefSeq" id="WP_188232587.1">
    <property type="nucleotide sequence ID" value="NZ_CP063989.1"/>
</dbReference>
<dbReference type="Proteomes" id="UP000594637">
    <property type="component" value="Chromosome"/>
</dbReference>
<dbReference type="InterPro" id="IPR036812">
    <property type="entry name" value="NAD(P)_OxRdtase_dom_sf"/>
</dbReference>
<dbReference type="CDD" id="cd19071">
    <property type="entry name" value="AKR_AKR1-5-like"/>
    <property type="match status" value="1"/>
</dbReference>
<dbReference type="FunFam" id="3.20.20.100:FF:000002">
    <property type="entry name" value="2,5-diketo-D-gluconic acid reductase A"/>
    <property type="match status" value="1"/>
</dbReference>
<dbReference type="InterPro" id="IPR023210">
    <property type="entry name" value="NADP_OxRdtase_dom"/>
</dbReference>
<dbReference type="PIRSF" id="PIRSF000097">
    <property type="entry name" value="AKR"/>
    <property type="match status" value="1"/>
</dbReference>
<organism evidence="8 9">
    <name type="scientific">Actinomyces respiraculi</name>
    <dbReference type="NCBI Taxonomy" id="2744574"/>
    <lineage>
        <taxon>Bacteria</taxon>
        <taxon>Bacillati</taxon>
        <taxon>Actinomycetota</taxon>
        <taxon>Actinomycetes</taxon>
        <taxon>Actinomycetales</taxon>
        <taxon>Actinomycetaceae</taxon>
        <taxon>Actinomyces</taxon>
    </lineage>
</organism>
<feature type="site" description="Lowers pKa of active site Tyr" evidence="6">
    <location>
        <position position="83"/>
    </location>
</feature>
<evidence type="ECO:0000256" key="1">
    <source>
        <dbReference type="ARBA" id="ARBA00007905"/>
    </source>
</evidence>
<dbReference type="PANTHER" id="PTHR43827">
    <property type="entry name" value="2,5-DIKETO-D-GLUCONIC ACID REDUCTASE"/>
    <property type="match status" value="1"/>
</dbReference>
<feature type="binding site" evidence="5">
    <location>
        <position position="116"/>
    </location>
    <ligand>
        <name>substrate</name>
    </ligand>
</feature>
<dbReference type="PANTHER" id="PTHR43827:SF3">
    <property type="entry name" value="NADP-DEPENDENT OXIDOREDUCTASE DOMAIN-CONTAINING PROTEIN"/>
    <property type="match status" value="1"/>
</dbReference>
<evidence type="ECO:0000313" key="8">
    <source>
        <dbReference type="EMBL" id="QPL04869.1"/>
    </source>
</evidence>
<dbReference type="EMBL" id="CP063989">
    <property type="protein sequence ID" value="QPL04869.1"/>
    <property type="molecule type" value="Genomic_DNA"/>
</dbReference>
<evidence type="ECO:0000313" key="9">
    <source>
        <dbReference type="Proteomes" id="UP000594637"/>
    </source>
</evidence>
<dbReference type="PROSITE" id="PS00063">
    <property type="entry name" value="ALDOKETO_REDUCTASE_3"/>
    <property type="match status" value="1"/>
</dbReference>
<dbReference type="PROSITE" id="PS00062">
    <property type="entry name" value="ALDOKETO_REDUCTASE_2"/>
    <property type="match status" value="1"/>
</dbReference>
<evidence type="ECO:0000256" key="6">
    <source>
        <dbReference type="PIRSR" id="PIRSR000097-3"/>
    </source>
</evidence>
<accession>A0A7T0PVM6</accession>
<dbReference type="InterPro" id="IPR020471">
    <property type="entry name" value="AKR"/>
</dbReference>
<dbReference type="SUPFAM" id="SSF51430">
    <property type="entry name" value="NAD(P)-linked oxidoreductase"/>
    <property type="match status" value="1"/>
</dbReference>
<dbReference type="PROSITE" id="PS00798">
    <property type="entry name" value="ALDOKETO_REDUCTASE_1"/>
    <property type="match status" value="1"/>
</dbReference>
<evidence type="ECO:0000259" key="7">
    <source>
        <dbReference type="Pfam" id="PF00248"/>
    </source>
</evidence>
<evidence type="ECO:0000256" key="5">
    <source>
        <dbReference type="PIRSR" id="PIRSR000097-2"/>
    </source>
</evidence>
<name>A0A7T0PVM6_9ACTO</name>
<evidence type="ECO:0000256" key="2">
    <source>
        <dbReference type="ARBA" id="ARBA00022857"/>
    </source>
</evidence>
<protein>
    <submittedName>
        <fullName evidence="8">Aldo/keto reductase</fullName>
    </submittedName>
</protein>
<dbReference type="PRINTS" id="PR00069">
    <property type="entry name" value="ALDKETRDTASE"/>
</dbReference>
<sequence length="288" mass="31206">MITSLTDTLPLSDGNAIPAIGYGTWQVTDDEQAVSAVKTAITAGYRHIDTAAYYGNEAAVGRAIAEALADNGLAREDLFVTTKLWNTRRGHDEALRAFDESARLLGLDYVDLYLIHWPANSRQHPEDWAEVNASTWSAFEELKAAGRVRSIGVSNFMPRHLQALLAGADEPPVVNQIELHPGFGQWQAAAASREAGLVVEAWSPLGSGTVLSDPVLAAVADETGRTPAQVALRWLLQQDVVVLPKSVTPERIVANAELFNFELSDEQMAAVSAIDDGLEHHDPDQVTF</sequence>
<dbReference type="AlphaFoldDB" id="A0A7T0PVM6"/>
<evidence type="ECO:0000256" key="4">
    <source>
        <dbReference type="PIRSR" id="PIRSR000097-1"/>
    </source>
</evidence>
<feature type="active site" description="Proton donor" evidence="4">
    <location>
        <position position="54"/>
    </location>
</feature>
<reference evidence="8 9" key="1">
    <citation type="submission" date="2020-11" db="EMBL/GenBank/DDBJ databases">
        <title>Actinomyces sp. ZJ750.</title>
        <authorList>
            <person name="Zhou J."/>
        </authorList>
    </citation>
    <scope>NUCLEOTIDE SEQUENCE [LARGE SCALE GENOMIC DNA]</scope>
    <source>
        <strain evidence="8 9">ZJ750</strain>
    </source>
</reference>
<comment type="similarity">
    <text evidence="1">Belongs to the aldo/keto reductase family.</text>
</comment>
<gene>
    <name evidence="8" type="ORF">ID810_08955</name>
</gene>
<keyword evidence="9" id="KW-1185">Reference proteome</keyword>
<keyword evidence="3" id="KW-0560">Oxidoreductase</keyword>
<dbReference type="InterPro" id="IPR018170">
    <property type="entry name" value="Aldo/ket_reductase_CS"/>
</dbReference>
<dbReference type="Gene3D" id="3.20.20.100">
    <property type="entry name" value="NADP-dependent oxidoreductase domain"/>
    <property type="match status" value="1"/>
</dbReference>
<feature type="domain" description="NADP-dependent oxidoreductase" evidence="7">
    <location>
        <begin position="20"/>
        <end position="275"/>
    </location>
</feature>
<proteinExistence type="inferred from homology"/>
<evidence type="ECO:0000256" key="3">
    <source>
        <dbReference type="ARBA" id="ARBA00023002"/>
    </source>
</evidence>
<dbReference type="GO" id="GO:0016616">
    <property type="term" value="F:oxidoreductase activity, acting on the CH-OH group of donors, NAD or NADP as acceptor"/>
    <property type="evidence" value="ECO:0007669"/>
    <property type="project" value="UniProtKB-ARBA"/>
</dbReference>
<dbReference type="KEGG" id="arep:ID810_08955"/>
<dbReference type="Pfam" id="PF00248">
    <property type="entry name" value="Aldo_ket_red"/>
    <property type="match status" value="1"/>
</dbReference>